<dbReference type="RefSeq" id="WP_168742353.1">
    <property type="nucleotide sequence ID" value="NZ_JABAHZ010000009.1"/>
</dbReference>
<reference evidence="7 8" key="1">
    <citation type="submission" date="2020-04" db="EMBL/GenBank/DDBJ databases">
        <authorList>
            <person name="Yin C."/>
        </authorList>
    </citation>
    <scope>NUCLEOTIDE SEQUENCE [LARGE SCALE GENOMIC DNA]</scope>
    <source>
        <strain evidence="7 8">Ak56</strain>
    </source>
</reference>
<evidence type="ECO:0000256" key="5">
    <source>
        <dbReference type="SAM" id="SignalP"/>
    </source>
</evidence>
<keyword evidence="8" id="KW-1185">Reference proteome</keyword>
<sequence>MMYRYVCIILLLLLTNPGIAATTVVTGDINGCNEVDVAIYPPIGSFINKFLLLQTNTIQTKNGKFSFSYDQQLPGFVVIESKCFKRLLLFMTPGDSVHIQTSVTGDAPIRFTGSNATGHYLYNNQQLLYNRKMENAEELQSAIIRSASPAIAMEAVKTIIGKYQHPLDSVLQQKEITDTFYHYVRNDIISDIIFNLSNIILTNTDPGNSHKQDLRHSDKALKDILVAAYAQYDPFSTAYVHTISAFNNAANKSRLIESGTIKGSLVQLGLWDKQGGNYQAYNYASPLYQELLKGDGLLLDLKFRFKKSSEMADDLNQLKNTFPQSPYVSLVQEELASFADQPVASADGNTDLVFFDETQGKVTPVTSGKQFQNLEALIAQQFPGQAVFIDLWATWCSPCKAEFRYEPALHQFLKKRNITMLYVSMDFENYREEWKRFIREYKLNGFHYFPDKSFRETLEKTLQSSVIGIPRYLLFNKHGVLVAPNALRPSTGEQLYTQLEEKLQL</sequence>
<dbReference type="InterPro" id="IPR013766">
    <property type="entry name" value="Thioredoxin_domain"/>
</dbReference>
<dbReference type="CDD" id="cd02966">
    <property type="entry name" value="TlpA_like_family"/>
    <property type="match status" value="1"/>
</dbReference>
<dbReference type="InterPro" id="IPR050553">
    <property type="entry name" value="Thioredoxin_ResA/DsbE_sf"/>
</dbReference>
<accession>A0A847SVV3</accession>
<comment type="subcellular location">
    <subcellularLocation>
        <location evidence="1">Cell envelope</location>
    </subcellularLocation>
</comment>
<keyword evidence="4" id="KW-0676">Redox-active center</keyword>
<proteinExistence type="predicted"/>
<comment type="caution">
    <text evidence="7">The sequence shown here is derived from an EMBL/GenBank/DDBJ whole genome shotgun (WGS) entry which is preliminary data.</text>
</comment>
<dbReference type="Proteomes" id="UP000552864">
    <property type="component" value="Unassembled WGS sequence"/>
</dbReference>
<keyword evidence="2" id="KW-0201">Cytochrome c-type biogenesis</keyword>
<feature type="signal peptide" evidence="5">
    <location>
        <begin position="1"/>
        <end position="20"/>
    </location>
</feature>
<organism evidence="7 8">
    <name type="scientific">Chitinophaga eiseniae</name>
    <dbReference type="NCBI Taxonomy" id="634771"/>
    <lineage>
        <taxon>Bacteria</taxon>
        <taxon>Pseudomonadati</taxon>
        <taxon>Bacteroidota</taxon>
        <taxon>Chitinophagia</taxon>
        <taxon>Chitinophagales</taxon>
        <taxon>Chitinophagaceae</taxon>
        <taxon>Chitinophaga</taxon>
    </lineage>
</organism>
<dbReference type="PANTHER" id="PTHR42852">
    <property type="entry name" value="THIOL:DISULFIDE INTERCHANGE PROTEIN DSBE"/>
    <property type="match status" value="1"/>
</dbReference>
<dbReference type="Pfam" id="PF08534">
    <property type="entry name" value="Redoxin"/>
    <property type="match status" value="1"/>
</dbReference>
<dbReference type="PANTHER" id="PTHR42852:SF6">
    <property type="entry name" value="THIOL:DISULFIDE INTERCHANGE PROTEIN DSBE"/>
    <property type="match status" value="1"/>
</dbReference>
<evidence type="ECO:0000313" key="8">
    <source>
        <dbReference type="Proteomes" id="UP000552864"/>
    </source>
</evidence>
<protein>
    <submittedName>
        <fullName evidence="7">TlpA family protein disulfide reductase</fullName>
    </submittedName>
</protein>
<feature type="domain" description="Thioredoxin" evidence="6">
    <location>
        <begin position="329"/>
        <end position="505"/>
    </location>
</feature>
<dbReference type="Gene3D" id="3.40.30.10">
    <property type="entry name" value="Glutaredoxin"/>
    <property type="match status" value="1"/>
</dbReference>
<feature type="chain" id="PRO_5032521678" evidence="5">
    <location>
        <begin position="21"/>
        <end position="505"/>
    </location>
</feature>
<evidence type="ECO:0000259" key="6">
    <source>
        <dbReference type="PROSITE" id="PS51352"/>
    </source>
</evidence>
<evidence type="ECO:0000256" key="2">
    <source>
        <dbReference type="ARBA" id="ARBA00022748"/>
    </source>
</evidence>
<dbReference type="PROSITE" id="PS51352">
    <property type="entry name" value="THIOREDOXIN_2"/>
    <property type="match status" value="1"/>
</dbReference>
<dbReference type="GO" id="GO:0030313">
    <property type="term" value="C:cell envelope"/>
    <property type="evidence" value="ECO:0007669"/>
    <property type="project" value="UniProtKB-SubCell"/>
</dbReference>
<dbReference type="GO" id="GO:0017004">
    <property type="term" value="P:cytochrome complex assembly"/>
    <property type="evidence" value="ECO:0007669"/>
    <property type="project" value="UniProtKB-KW"/>
</dbReference>
<dbReference type="InterPro" id="IPR036249">
    <property type="entry name" value="Thioredoxin-like_sf"/>
</dbReference>
<gene>
    <name evidence="7" type="ORF">HGH91_27315</name>
</gene>
<evidence type="ECO:0000256" key="4">
    <source>
        <dbReference type="ARBA" id="ARBA00023284"/>
    </source>
</evidence>
<dbReference type="GO" id="GO:0016491">
    <property type="term" value="F:oxidoreductase activity"/>
    <property type="evidence" value="ECO:0007669"/>
    <property type="project" value="InterPro"/>
</dbReference>
<evidence type="ECO:0000256" key="3">
    <source>
        <dbReference type="ARBA" id="ARBA00023157"/>
    </source>
</evidence>
<keyword evidence="5" id="KW-0732">Signal</keyword>
<evidence type="ECO:0000313" key="7">
    <source>
        <dbReference type="EMBL" id="NLR82356.1"/>
    </source>
</evidence>
<dbReference type="AlphaFoldDB" id="A0A847SVV3"/>
<keyword evidence="3" id="KW-1015">Disulfide bond</keyword>
<name>A0A847SVV3_9BACT</name>
<dbReference type="SUPFAM" id="SSF52833">
    <property type="entry name" value="Thioredoxin-like"/>
    <property type="match status" value="1"/>
</dbReference>
<dbReference type="InterPro" id="IPR013740">
    <property type="entry name" value="Redoxin"/>
</dbReference>
<dbReference type="EMBL" id="JABAHZ010000009">
    <property type="protein sequence ID" value="NLR82356.1"/>
    <property type="molecule type" value="Genomic_DNA"/>
</dbReference>
<evidence type="ECO:0000256" key="1">
    <source>
        <dbReference type="ARBA" id="ARBA00004196"/>
    </source>
</evidence>